<evidence type="ECO:0000259" key="3">
    <source>
        <dbReference type="Pfam" id="PF21307"/>
    </source>
</evidence>
<dbReference type="PANTHER" id="PTHR31084">
    <property type="entry name" value="ALPHA-L-FUCOSIDASE 2"/>
    <property type="match status" value="1"/>
</dbReference>
<feature type="domain" description="Alpha fucosidase A-like C-terminal" evidence="3">
    <location>
        <begin position="713"/>
        <end position="770"/>
    </location>
</feature>
<dbReference type="PANTHER" id="PTHR31084:SF0">
    <property type="entry name" value="ALPHA-L-FUCOSIDASE 2"/>
    <property type="match status" value="1"/>
</dbReference>
<evidence type="ECO:0000313" key="5">
    <source>
        <dbReference type="EMBL" id="AOS44247.1"/>
    </source>
</evidence>
<dbReference type="SUPFAM" id="SSF48208">
    <property type="entry name" value="Six-hairpin glycosidases"/>
    <property type="match status" value="1"/>
</dbReference>
<dbReference type="STRING" id="1838286.Verru16b_01308"/>
<dbReference type="InterPro" id="IPR016518">
    <property type="entry name" value="Alpha-L-fucosidase"/>
</dbReference>
<dbReference type="GO" id="GO:0005975">
    <property type="term" value="P:carbohydrate metabolic process"/>
    <property type="evidence" value="ECO:0007669"/>
    <property type="project" value="InterPro"/>
</dbReference>
<dbReference type="GO" id="GO:0004560">
    <property type="term" value="F:alpha-L-fucosidase activity"/>
    <property type="evidence" value="ECO:0007669"/>
    <property type="project" value="InterPro"/>
</dbReference>
<dbReference type="InterPro" id="IPR012341">
    <property type="entry name" value="6hp_glycosidase-like_sf"/>
</dbReference>
<feature type="chain" id="PRO_5009105134" evidence="1">
    <location>
        <begin position="21"/>
        <end position="788"/>
    </location>
</feature>
<dbReference type="Pfam" id="PF14498">
    <property type="entry name" value="Glyco_hyd_65N_2"/>
    <property type="match status" value="1"/>
</dbReference>
<protein>
    <submittedName>
        <fullName evidence="5">Uncharacterized protein</fullName>
    </submittedName>
</protein>
<dbReference type="InterPro" id="IPR008928">
    <property type="entry name" value="6-hairpin_glycosidase_sf"/>
</dbReference>
<dbReference type="InterPro" id="IPR049053">
    <property type="entry name" value="AFCA-like_C"/>
</dbReference>
<accession>A0A1D8ATN3</accession>
<dbReference type="FunFam" id="1.50.10.10:FF:000028">
    <property type="entry name" value="Alpha-L-fucosidase 2"/>
    <property type="match status" value="1"/>
</dbReference>
<feature type="domain" description="Glycosyl hydrolase family 95 catalytic" evidence="4">
    <location>
        <begin position="293"/>
        <end position="693"/>
    </location>
</feature>
<dbReference type="Pfam" id="PF21307">
    <property type="entry name" value="Glyco_hydro_95_C"/>
    <property type="match status" value="1"/>
</dbReference>
<name>A0A1D8ATN3_9BACT</name>
<dbReference type="RefSeq" id="WP_069961516.1">
    <property type="nucleotide sequence ID" value="NZ_CP016094.1"/>
</dbReference>
<feature type="domain" description="Glycosyl hydrolase family 95 N-terminal" evidence="2">
    <location>
        <begin position="25"/>
        <end position="270"/>
    </location>
</feature>
<dbReference type="Gene3D" id="1.50.10.10">
    <property type="match status" value="1"/>
</dbReference>
<dbReference type="Pfam" id="PF22124">
    <property type="entry name" value="Glyco_hydro_95_cat"/>
    <property type="match status" value="1"/>
</dbReference>
<evidence type="ECO:0000259" key="4">
    <source>
        <dbReference type="Pfam" id="PF22124"/>
    </source>
</evidence>
<organism evidence="5 6">
    <name type="scientific">Lacunisphaera limnophila</name>
    <dbReference type="NCBI Taxonomy" id="1838286"/>
    <lineage>
        <taxon>Bacteria</taxon>
        <taxon>Pseudomonadati</taxon>
        <taxon>Verrucomicrobiota</taxon>
        <taxon>Opitutia</taxon>
        <taxon>Opitutales</taxon>
        <taxon>Opitutaceae</taxon>
        <taxon>Lacunisphaera</taxon>
    </lineage>
</organism>
<feature type="signal peptide" evidence="1">
    <location>
        <begin position="1"/>
        <end position="20"/>
    </location>
</feature>
<evidence type="ECO:0000256" key="1">
    <source>
        <dbReference type="SAM" id="SignalP"/>
    </source>
</evidence>
<evidence type="ECO:0000259" key="2">
    <source>
        <dbReference type="Pfam" id="PF14498"/>
    </source>
</evidence>
<reference evidence="5 6" key="1">
    <citation type="submission" date="2016-06" db="EMBL/GenBank/DDBJ databases">
        <title>Three novel species with peptidoglycan cell walls form the new genus Lacunisphaera gen. nov. in the family Opitutaceae of the verrucomicrobial subdivision 4.</title>
        <authorList>
            <person name="Rast P."/>
            <person name="Gloeckner I."/>
            <person name="Jogler M."/>
            <person name="Boedeker C."/>
            <person name="Jeske O."/>
            <person name="Wiegand S."/>
            <person name="Reinhardt R."/>
            <person name="Schumann P."/>
            <person name="Rohde M."/>
            <person name="Spring S."/>
            <person name="Gloeckner F.O."/>
            <person name="Jogler C."/>
        </authorList>
    </citation>
    <scope>NUCLEOTIDE SEQUENCE [LARGE SCALE GENOMIC DNA]</scope>
    <source>
        <strain evidence="5 6">IG16b</strain>
    </source>
</reference>
<dbReference type="Proteomes" id="UP000095228">
    <property type="component" value="Chromosome"/>
</dbReference>
<keyword evidence="1" id="KW-0732">Signal</keyword>
<proteinExistence type="predicted"/>
<evidence type="ECO:0000313" key="6">
    <source>
        <dbReference type="Proteomes" id="UP000095228"/>
    </source>
</evidence>
<dbReference type="InterPro" id="IPR054363">
    <property type="entry name" value="GH95_cat"/>
</dbReference>
<dbReference type="KEGG" id="obg:Verru16b_01308"/>
<sequence length="788" mass="85631">MKPRHLPLLLLSLVAPLAAAPDLTLRYTRPAAEWVEALPVGNGRLGAMVFGGIHQERLQLNEDTLWAGGPYDPANPEALAALPEIRRLIAAGDHEAAQKLTQAKFMSKPMTQMPYQTVGDLMFTFAGGEPAATYGRELNLDTAVATTRLTIGTSAWGTVHVREVFASPVDQVIVMRITATAPNRPDQGRLTFTLGAQSHQQANSRTEGDNILLLDGRNGASAGIPGALTFQARVQVIPEGGTLRADGQQIHVSGARSALVLIAAATSFKKYNDVSGDPAALNRATLAAAATKSFDQLLAAHTAEHQRLFRRVALDLGRTPSADLPTDERVRRFATENDPALAALFFQYGRYLLISSSRPGTQPANLQGIWNDSLTPPWGSKYTININTEMNYWPAEITNLAELTQPLFGLIEDLSQTGAKMAKDHYNAGGWVAHHNTDLWRATGPIDGARWGMWPTGGAWLCYHLWEHYLFSGDRAFLARAYPLMKGSAQFFLETLVPEKSHGGDWLVTSPSNSPENAHRGDVSIAAGPAMDNQILRDLFAACIQSSEILGVDAEFRAQLIATRAKLPPDRIGAQGQLQEWMEDWDAGAPEQHHRHTSHLYALYPSEQIDVLRTPALAAAARKSLELRGDDATGWAIGWRLNLWARLHDGEHAMGILKLLLRPERTYPNLFDAHPPFQIDGNFGGTAGIAEMLLQSHRSAGTATSQVSDLKFEIQLLPALPKVWPTGSVKGLRARGGYEVDLAWADGKLTSATVRSVTGTGGSLRYGDKIVAVDLKPGESRTFGPSLD</sequence>
<gene>
    <name evidence="5" type="ORF">Verru16b_01308</name>
</gene>
<dbReference type="OrthoDB" id="9802600at2"/>
<keyword evidence="6" id="KW-1185">Reference proteome</keyword>
<dbReference type="AlphaFoldDB" id="A0A1D8ATN3"/>
<dbReference type="PATRIC" id="fig|1838286.3.peg.1317"/>
<dbReference type="EMBL" id="CP016094">
    <property type="protein sequence ID" value="AOS44247.1"/>
    <property type="molecule type" value="Genomic_DNA"/>
</dbReference>
<dbReference type="InterPro" id="IPR027414">
    <property type="entry name" value="GH95_N_dom"/>
</dbReference>
<dbReference type="PIRSF" id="PIRSF007663">
    <property type="entry name" value="UCP007663"/>
    <property type="match status" value="1"/>
</dbReference>